<dbReference type="HOGENOM" id="CLU_1555442_0_0_1"/>
<reference evidence="2" key="2">
    <citation type="submission" date="2015-01" db="EMBL/GenBank/DDBJ databases">
        <title>Evolutionary Origins and Diversification of the Mycorrhizal Mutualists.</title>
        <authorList>
            <consortium name="DOE Joint Genome Institute"/>
            <consortium name="Mycorrhizal Genomics Consortium"/>
            <person name="Kohler A."/>
            <person name="Kuo A."/>
            <person name="Nagy L.G."/>
            <person name="Floudas D."/>
            <person name="Copeland A."/>
            <person name="Barry K.W."/>
            <person name="Cichocki N."/>
            <person name="Veneault-Fourrey C."/>
            <person name="LaButti K."/>
            <person name="Lindquist E.A."/>
            <person name="Lipzen A."/>
            <person name="Lundell T."/>
            <person name="Morin E."/>
            <person name="Murat C."/>
            <person name="Riley R."/>
            <person name="Ohm R."/>
            <person name="Sun H."/>
            <person name="Tunlid A."/>
            <person name="Henrissat B."/>
            <person name="Grigoriev I.V."/>
            <person name="Hibbett D.S."/>
            <person name="Martin F."/>
        </authorList>
    </citation>
    <scope>NUCLEOTIDE SEQUENCE [LARGE SCALE GENOMIC DNA]</scope>
    <source>
        <strain evidence="2">h7</strain>
    </source>
</reference>
<sequence length="172" mass="19761">MPLISAEWEGLMSIMSIVGSDVRQDTYRVVELAEKITDAYGCVGRSVYRRYLKGLMNLRTKLEALKTLRLHKNGASGRGRPFRLAHRLSADEKSILEKAVSYGEIRNNSSKNFKSYARRHLEKLLNAISECHSNEGTHDSQETSEDDFPCEHCNKKKLRDEWFDAIRDCFGF</sequence>
<proteinExistence type="predicted"/>
<dbReference type="EMBL" id="KN831781">
    <property type="protein sequence ID" value="KIM40833.1"/>
    <property type="molecule type" value="Genomic_DNA"/>
</dbReference>
<reference evidence="1 2" key="1">
    <citation type="submission" date="2014-04" db="EMBL/GenBank/DDBJ databases">
        <authorList>
            <consortium name="DOE Joint Genome Institute"/>
            <person name="Kuo A."/>
            <person name="Gay G."/>
            <person name="Dore J."/>
            <person name="Kohler A."/>
            <person name="Nagy L.G."/>
            <person name="Floudas D."/>
            <person name="Copeland A."/>
            <person name="Barry K.W."/>
            <person name="Cichocki N."/>
            <person name="Veneault-Fourrey C."/>
            <person name="LaButti K."/>
            <person name="Lindquist E.A."/>
            <person name="Lipzen A."/>
            <person name="Lundell T."/>
            <person name="Morin E."/>
            <person name="Murat C."/>
            <person name="Sun H."/>
            <person name="Tunlid A."/>
            <person name="Henrissat B."/>
            <person name="Grigoriev I.V."/>
            <person name="Hibbett D.S."/>
            <person name="Martin F."/>
            <person name="Nordberg H.P."/>
            <person name="Cantor M.N."/>
            <person name="Hua S.X."/>
        </authorList>
    </citation>
    <scope>NUCLEOTIDE SEQUENCE [LARGE SCALE GENOMIC DNA]</scope>
    <source>
        <strain evidence="2">h7</strain>
    </source>
</reference>
<organism evidence="1 2">
    <name type="scientific">Hebeloma cylindrosporum</name>
    <dbReference type="NCBI Taxonomy" id="76867"/>
    <lineage>
        <taxon>Eukaryota</taxon>
        <taxon>Fungi</taxon>
        <taxon>Dikarya</taxon>
        <taxon>Basidiomycota</taxon>
        <taxon>Agaricomycotina</taxon>
        <taxon>Agaricomycetes</taxon>
        <taxon>Agaricomycetidae</taxon>
        <taxon>Agaricales</taxon>
        <taxon>Agaricineae</taxon>
        <taxon>Hymenogastraceae</taxon>
        <taxon>Hebeloma</taxon>
    </lineage>
</organism>
<accession>A0A0C2XT19</accession>
<keyword evidence="2" id="KW-1185">Reference proteome</keyword>
<dbReference type="AlphaFoldDB" id="A0A0C2XT19"/>
<protein>
    <submittedName>
        <fullName evidence="1">Uncharacterized protein</fullName>
    </submittedName>
</protein>
<evidence type="ECO:0000313" key="2">
    <source>
        <dbReference type="Proteomes" id="UP000053424"/>
    </source>
</evidence>
<name>A0A0C2XT19_HEBCY</name>
<evidence type="ECO:0000313" key="1">
    <source>
        <dbReference type="EMBL" id="KIM40833.1"/>
    </source>
</evidence>
<dbReference type="Proteomes" id="UP000053424">
    <property type="component" value="Unassembled WGS sequence"/>
</dbReference>
<gene>
    <name evidence="1" type="ORF">M413DRAFT_11158</name>
</gene>